<organism evidence="3 4">
    <name type="scientific">Rubripirellula reticaptiva</name>
    <dbReference type="NCBI Taxonomy" id="2528013"/>
    <lineage>
        <taxon>Bacteria</taxon>
        <taxon>Pseudomonadati</taxon>
        <taxon>Planctomycetota</taxon>
        <taxon>Planctomycetia</taxon>
        <taxon>Pirellulales</taxon>
        <taxon>Pirellulaceae</taxon>
        <taxon>Rubripirellula</taxon>
    </lineage>
</organism>
<proteinExistence type="predicted"/>
<dbReference type="AlphaFoldDB" id="A0A5C6EKR9"/>
<dbReference type="InterPro" id="IPR051909">
    <property type="entry name" value="MFP_Cation_Efflux"/>
</dbReference>
<feature type="region of interest" description="Disordered" evidence="2">
    <location>
        <begin position="40"/>
        <end position="63"/>
    </location>
</feature>
<keyword evidence="4" id="KW-1185">Reference proteome</keyword>
<dbReference type="Proteomes" id="UP000317977">
    <property type="component" value="Unassembled WGS sequence"/>
</dbReference>
<evidence type="ECO:0000256" key="2">
    <source>
        <dbReference type="SAM" id="MobiDB-lite"/>
    </source>
</evidence>
<accession>A0A5C6EKR9</accession>
<gene>
    <name evidence="3" type="ORF">Poly59_40330</name>
</gene>
<dbReference type="Gene3D" id="2.40.30.170">
    <property type="match status" value="1"/>
</dbReference>
<dbReference type="Gene3D" id="1.10.287.470">
    <property type="entry name" value="Helix hairpin bin"/>
    <property type="match status" value="1"/>
</dbReference>
<evidence type="ECO:0000313" key="3">
    <source>
        <dbReference type="EMBL" id="TWU49418.1"/>
    </source>
</evidence>
<evidence type="ECO:0000313" key="4">
    <source>
        <dbReference type="Proteomes" id="UP000317977"/>
    </source>
</evidence>
<dbReference type="GO" id="GO:0030313">
    <property type="term" value="C:cell envelope"/>
    <property type="evidence" value="ECO:0007669"/>
    <property type="project" value="TreeGrafter"/>
</dbReference>
<reference evidence="3 4" key="1">
    <citation type="submission" date="2019-02" db="EMBL/GenBank/DDBJ databases">
        <title>Deep-cultivation of Planctomycetes and their phenomic and genomic characterization uncovers novel biology.</title>
        <authorList>
            <person name="Wiegand S."/>
            <person name="Jogler M."/>
            <person name="Boedeker C."/>
            <person name="Pinto D."/>
            <person name="Vollmers J."/>
            <person name="Rivas-Marin E."/>
            <person name="Kohn T."/>
            <person name="Peeters S.H."/>
            <person name="Heuer A."/>
            <person name="Rast P."/>
            <person name="Oberbeckmann S."/>
            <person name="Bunk B."/>
            <person name="Jeske O."/>
            <person name="Meyerdierks A."/>
            <person name="Storesund J.E."/>
            <person name="Kallscheuer N."/>
            <person name="Luecker S."/>
            <person name="Lage O.M."/>
            <person name="Pohl T."/>
            <person name="Merkel B.J."/>
            <person name="Hornburger P."/>
            <person name="Mueller R.-W."/>
            <person name="Bruemmer F."/>
            <person name="Labrenz M."/>
            <person name="Spormann A.M."/>
            <person name="Op Den Camp H."/>
            <person name="Overmann J."/>
            <person name="Amann R."/>
            <person name="Jetten M.S.M."/>
            <person name="Mascher T."/>
            <person name="Medema M.H."/>
            <person name="Devos D.P."/>
            <person name="Kaster A.-K."/>
            <person name="Ovreas L."/>
            <person name="Rohde M."/>
            <person name="Galperin M.Y."/>
            <person name="Jogler C."/>
        </authorList>
    </citation>
    <scope>NUCLEOTIDE SEQUENCE [LARGE SCALE GENOMIC DNA]</scope>
    <source>
        <strain evidence="3 4">Poly59</strain>
    </source>
</reference>
<evidence type="ECO:0008006" key="5">
    <source>
        <dbReference type="Google" id="ProtNLM"/>
    </source>
</evidence>
<keyword evidence="1" id="KW-0813">Transport</keyword>
<dbReference type="EMBL" id="SJPX01000004">
    <property type="protein sequence ID" value="TWU49418.1"/>
    <property type="molecule type" value="Genomic_DNA"/>
</dbReference>
<dbReference type="PANTHER" id="PTHR30097">
    <property type="entry name" value="CATION EFFLUX SYSTEM PROTEIN CUSB"/>
    <property type="match status" value="1"/>
</dbReference>
<sequence length="505" mass="55729">MPWTAIRWGVGLVVLIAAFATSSAWWPPLSRLIDQTLASQRASSDDEHSGPHDDSPGHAAHNESTAIGNATASLQLTPQALKNLGLTQDFLRPIELSTYRRSITVPAVVVAKPGRSSIIVSSPLNGVVTHVHAVTGEAVMPGELLFEVRLTYEDLVETQTAYLKTVSELQVEAREINRLEQATQSGAISGKLLLERRYAKEKLEAFATSQREALRMHGLSDRQVDAIGTNGKLLRDLRIVAPDVDEHDHDEELRLSQVQIRPVSFRQDPSLPPSLPPTNDASHRHSHDQPGTPLVIDDLLVHKGQAIMAGEKLCSLSDYTRLFIEGKAFENDVNAITEAAKRGWAVDAVISSSSGQETVRGLKLTFVSNSIDPDSRTLSMFVELPNEVVRDETNNENQRFLSWKYRLGQRMELRVPVEEWEHQIVLPVDAVVRDGADWFVFQQNGKSFTRVPVHVRYRDQNAAVIANDGSVYPGDVIALKAAHQMQMAIKNKSGGAVDPHAGHNH</sequence>
<feature type="region of interest" description="Disordered" evidence="2">
    <location>
        <begin position="265"/>
        <end position="291"/>
    </location>
</feature>
<name>A0A5C6EKR9_9BACT</name>
<dbReference type="GO" id="GO:0060003">
    <property type="term" value="P:copper ion export"/>
    <property type="evidence" value="ECO:0007669"/>
    <property type="project" value="TreeGrafter"/>
</dbReference>
<evidence type="ECO:0000256" key="1">
    <source>
        <dbReference type="ARBA" id="ARBA00022448"/>
    </source>
</evidence>
<dbReference type="GO" id="GO:0015679">
    <property type="term" value="P:plasma membrane copper ion transport"/>
    <property type="evidence" value="ECO:0007669"/>
    <property type="project" value="TreeGrafter"/>
</dbReference>
<comment type="caution">
    <text evidence="3">The sequence shown here is derived from an EMBL/GenBank/DDBJ whole genome shotgun (WGS) entry which is preliminary data.</text>
</comment>
<dbReference type="PANTHER" id="PTHR30097:SF4">
    <property type="entry name" value="SLR6042 PROTEIN"/>
    <property type="match status" value="1"/>
</dbReference>
<protein>
    <recommendedName>
        <fullName evidence="5">RND efflux pump membrane fusion protein barrel-sandwich domain-containing protein</fullName>
    </recommendedName>
</protein>
<feature type="compositionally biased region" description="Basic and acidic residues" evidence="2">
    <location>
        <begin position="43"/>
        <end position="56"/>
    </location>
</feature>
<dbReference type="Gene3D" id="2.40.50.100">
    <property type="match status" value="1"/>
</dbReference>